<dbReference type="Proteomes" id="UP001165378">
    <property type="component" value="Unassembled WGS sequence"/>
</dbReference>
<sequence>MDSDATRPAGAADRARVTDALREEMAAGRLPLADYQARLGRVKRAATVGELDAVLHDLPSRRDRADDDAERPGGGAAGPPGESGTAAGRVPKATRGGCAGVLLLTVAAAYAVRSAARFPISRVRALD</sequence>
<protein>
    <submittedName>
        <fullName evidence="3">DUF1707 domain-containing protein</fullName>
    </submittedName>
</protein>
<evidence type="ECO:0000313" key="3">
    <source>
        <dbReference type="EMBL" id="MCF2530128.1"/>
    </source>
</evidence>
<proteinExistence type="predicted"/>
<feature type="region of interest" description="Disordered" evidence="1">
    <location>
        <begin position="55"/>
        <end position="91"/>
    </location>
</feature>
<feature type="domain" description="DUF1707" evidence="2">
    <location>
        <begin position="9"/>
        <end position="59"/>
    </location>
</feature>
<gene>
    <name evidence="3" type="ORF">LZ495_23295</name>
</gene>
<keyword evidence="4" id="KW-1185">Reference proteome</keyword>
<comment type="caution">
    <text evidence="3">The sequence shown here is derived from an EMBL/GenBank/DDBJ whole genome shotgun (WGS) entry which is preliminary data.</text>
</comment>
<evidence type="ECO:0000259" key="2">
    <source>
        <dbReference type="Pfam" id="PF08044"/>
    </source>
</evidence>
<name>A0AA41U0T6_9ACTN</name>
<dbReference type="InterPro" id="IPR012551">
    <property type="entry name" value="DUF1707_SHOCT-like"/>
</dbReference>
<accession>A0AA41U0T6</accession>
<organism evidence="3 4">
    <name type="scientific">Yinghuangia soli</name>
    <dbReference type="NCBI Taxonomy" id="2908204"/>
    <lineage>
        <taxon>Bacteria</taxon>
        <taxon>Bacillati</taxon>
        <taxon>Actinomycetota</taxon>
        <taxon>Actinomycetes</taxon>
        <taxon>Kitasatosporales</taxon>
        <taxon>Streptomycetaceae</taxon>
        <taxon>Yinghuangia</taxon>
    </lineage>
</organism>
<evidence type="ECO:0000313" key="4">
    <source>
        <dbReference type="Proteomes" id="UP001165378"/>
    </source>
</evidence>
<evidence type="ECO:0000256" key="1">
    <source>
        <dbReference type="SAM" id="MobiDB-lite"/>
    </source>
</evidence>
<reference evidence="3" key="1">
    <citation type="submission" date="2022-01" db="EMBL/GenBank/DDBJ databases">
        <title>Genome-Based Taxonomic Classification of the Phylum Actinobacteria.</title>
        <authorList>
            <person name="Gao Y."/>
        </authorList>
    </citation>
    <scope>NUCLEOTIDE SEQUENCE</scope>
    <source>
        <strain evidence="3">KLBMP 8922</strain>
    </source>
</reference>
<feature type="compositionally biased region" description="Basic and acidic residues" evidence="1">
    <location>
        <begin position="55"/>
        <end position="65"/>
    </location>
</feature>
<dbReference type="AlphaFoldDB" id="A0AA41U0T6"/>
<dbReference type="RefSeq" id="WP_235054794.1">
    <property type="nucleotide sequence ID" value="NZ_JAKFHA010000014.1"/>
</dbReference>
<dbReference type="EMBL" id="JAKFHA010000014">
    <property type="protein sequence ID" value="MCF2530128.1"/>
    <property type="molecule type" value="Genomic_DNA"/>
</dbReference>
<dbReference type="Pfam" id="PF08044">
    <property type="entry name" value="DUF1707"/>
    <property type="match status" value="1"/>
</dbReference>